<evidence type="ECO:0000313" key="3">
    <source>
        <dbReference type="EMBL" id="CAB1417837.1"/>
    </source>
</evidence>
<dbReference type="AlphaFoldDB" id="A0A9N7TS60"/>
<proteinExistence type="predicted"/>
<feature type="chain" id="PRO_5040263535" evidence="2">
    <location>
        <begin position="33"/>
        <end position="441"/>
    </location>
</feature>
<dbReference type="EMBL" id="CADEAL010000287">
    <property type="protein sequence ID" value="CAB1417837.1"/>
    <property type="molecule type" value="Genomic_DNA"/>
</dbReference>
<keyword evidence="2" id="KW-0732">Signal</keyword>
<keyword evidence="4" id="KW-1185">Reference proteome</keyword>
<sequence length="441" mass="47821">MGQGLGLIKATNTCTMLLSLLLLLLLLGSSQTSHFTGTVMTFYPKDRSPDGSVTVVLRYKRNFHLGGGDTWRCFRGNCGNQSSLTLNRVSQERSGDWLQDEGVMTRQVPDSGAFQLWLNSGNWINNIRNGIVRWRAVTLVDLRIRSDTSRANASPQTTILPVVRVPSNCQREFNLLAFDPDGDEVKCRYGNTSLSECNPCTPASVLRLSPSCTLSFSATNSSDEGKEGQTNITTNNAISKIPVQFVLQVDPAVPSCTEGLYLPTFLPPTPANRARLYTPVNQTLDISIKAAATFSTVSELLVSGPHNVNQTRSGPGQFTLSWTPSQSEEGESQPICFIVQALSNSTKYHSEQRCVIVSVGNDTSPSAEPTTEGPTPSVGPMTSAGPTPSSQQIVIRLTARIISVVNLTEEDIRSTVLQQFKDELVKLGLPPSTNLTLLGKV</sequence>
<gene>
    <name evidence="3" type="ORF">PLEPLA_LOCUS5656</name>
</gene>
<organism evidence="3 4">
    <name type="scientific">Pleuronectes platessa</name>
    <name type="common">European plaice</name>
    <dbReference type="NCBI Taxonomy" id="8262"/>
    <lineage>
        <taxon>Eukaryota</taxon>
        <taxon>Metazoa</taxon>
        <taxon>Chordata</taxon>
        <taxon>Craniata</taxon>
        <taxon>Vertebrata</taxon>
        <taxon>Euteleostomi</taxon>
        <taxon>Actinopterygii</taxon>
        <taxon>Neopterygii</taxon>
        <taxon>Teleostei</taxon>
        <taxon>Neoteleostei</taxon>
        <taxon>Acanthomorphata</taxon>
        <taxon>Carangaria</taxon>
        <taxon>Pleuronectiformes</taxon>
        <taxon>Pleuronectoidei</taxon>
        <taxon>Pleuronectidae</taxon>
        <taxon>Pleuronectes</taxon>
    </lineage>
</organism>
<protein>
    <submittedName>
        <fullName evidence="3">Uncharacterized protein</fullName>
    </submittedName>
</protein>
<comment type="caution">
    <text evidence="3">The sequence shown here is derived from an EMBL/GenBank/DDBJ whole genome shotgun (WGS) entry which is preliminary data.</text>
</comment>
<feature type="region of interest" description="Disordered" evidence="1">
    <location>
        <begin position="360"/>
        <end position="389"/>
    </location>
</feature>
<evidence type="ECO:0000256" key="2">
    <source>
        <dbReference type="SAM" id="SignalP"/>
    </source>
</evidence>
<evidence type="ECO:0000313" key="4">
    <source>
        <dbReference type="Proteomes" id="UP001153269"/>
    </source>
</evidence>
<feature type="signal peptide" evidence="2">
    <location>
        <begin position="1"/>
        <end position="32"/>
    </location>
</feature>
<accession>A0A9N7TS60</accession>
<reference evidence="3" key="1">
    <citation type="submission" date="2020-03" db="EMBL/GenBank/DDBJ databases">
        <authorList>
            <person name="Weist P."/>
        </authorList>
    </citation>
    <scope>NUCLEOTIDE SEQUENCE</scope>
</reference>
<dbReference type="Proteomes" id="UP001153269">
    <property type="component" value="Unassembled WGS sequence"/>
</dbReference>
<name>A0A9N7TS60_PLEPL</name>
<feature type="compositionally biased region" description="Polar residues" evidence="1">
    <location>
        <begin position="360"/>
        <end position="374"/>
    </location>
</feature>
<evidence type="ECO:0000256" key="1">
    <source>
        <dbReference type="SAM" id="MobiDB-lite"/>
    </source>
</evidence>